<dbReference type="EMBL" id="JAUEPO010000006">
    <property type="protein sequence ID" value="KAK3320227.1"/>
    <property type="molecule type" value="Genomic_DNA"/>
</dbReference>
<protein>
    <recommendedName>
        <fullName evidence="6">Zn(2)-C6 fungal-type domain-containing protein</fullName>
    </recommendedName>
</protein>
<dbReference type="Pfam" id="PF00172">
    <property type="entry name" value="Zn_clus"/>
    <property type="match status" value="1"/>
</dbReference>
<dbReference type="GO" id="GO:0000981">
    <property type="term" value="F:DNA-binding transcription factor activity, RNA polymerase II-specific"/>
    <property type="evidence" value="ECO:0007669"/>
    <property type="project" value="InterPro"/>
</dbReference>
<dbReference type="CDD" id="cd00067">
    <property type="entry name" value="GAL4"/>
    <property type="match status" value="1"/>
</dbReference>
<evidence type="ECO:0000256" key="5">
    <source>
        <dbReference type="SAM" id="MobiDB-lite"/>
    </source>
</evidence>
<dbReference type="PANTHER" id="PTHR31069:SF31">
    <property type="entry name" value="MONODICTYPHENONE CLUSTER TRANSCRIPTION FACTOR-RELATED"/>
    <property type="match status" value="1"/>
</dbReference>
<evidence type="ECO:0000259" key="6">
    <source>
        <dbReference type="PROSITE" id="PS50048"/>
    </source>
</evidence>
<keyword evidence="2" id="KW-0238">DNA-binding</keyword>
<evidence type="ECO:0000313" key="8">
    <source>
        <dbReference type="Proteomes" id="UP001286456"/>
    </source>
</evidence>
<feature type="domain" description="Zn(2)-C6 fungal-type" evidence="6">
    <location>
        <begin position="30"/>
        <end position="60"/>
    </location>
</feature>
<comment type="caution">
    <text evidence="7">The sequence shown here is derived from an EMBL/GenBank/DDBJ whole genome shotgun (WGS) entry which is preliminary data.</text>
</comment>
<feature type="compositionally biased region" description="Low complexity" evidence="5">
    <location>
        <begin position="83"/>
        <end position="97"/>
    </location>
</feature>
<dbReference type="InterPro" id="IPR036864">
    <property type="entry name" value="Zn2-C6_fun-type_DNA-bd_sf"/>
</dbReference>
<proteinExistence type="predicted"/>
<name>A0AAE0I815_9PEZI</name>
<evidence type="ECO:0000256" key="2">
    <source>
        <dbReference type="ARBA" id="ARBA00023125"/>
    </source>
</evidence>
<dbReference type="GO" id="GO:0008270">
    <property type="term" value="F:zinc ion binding"/>
    <property type="evidence" value="ECO:0007669"/>
    <property type="project" value="InterPro"/>
</dbReference>
<dbReference type="PANTHER" id="PTHR31069">
    <property type="entry name" value="OLEATE-ACTIVATED TRANSCRIPTION FACTOR 1-RELATED"/>
    <property type="match status" value="1"/>
</dbReference>
<reference evidence="7" key="2">
    <citation type="submission" date="2023-06" db="EMBL/GenBank/DDBJ databases">
        <authorList>
            <consortium name="Lawrence Berkeley National Laboratory"/>
            <person name="Haridas S."/>
            <person name="Hensen N."/>
            <person name="Bonometti L."/>
            <person name="Westerberg I."/>
            <person name="Brannstrom I.O."/>
            <person name="Guillou S."/>
            <person name="Cros-Aarteil S."/>
            <person name="Calhoun S."/>
            <person name="Kuo A."/>
            <person name="Mondo S."/>
            <person name="Pangilinan J."/>
            <person name="Riley R."/>
            <person name="Labutti K."/>
            <person name="Andreopoulos B."/>
            <person name="Lipzen A."/>
            <person name="Chen C."/>
            <person name="Yanf M."/>
            <person name="Daum C."/>
            <person name="Ng V."/>
            <person name="Clum A."/>
            <person name="Steindorff A."/>
            <person name="Ohm R."/>
            <person name="Martin F."/>
            <person name="Silar P."/>
            <person name="Natvig D."/>
            <person name="Lalanne C."/>
            <person name="Gautier V."/>
            <person name="Ament-Velasquez S.L."/>
            <person name="Kruys A."/>
            <person name="Hutchinson M.I."/>
            <person name="Powell A.J."/>
            <person name="Barry K."/>
            <person name="Miller A.N."/>
            <person name="Grigoriev I.V."/>
            <person name="Debuchy R."/>
            <person name="Gladieux P."/>
            <person name="Thoren M.H."/>
            <person name="Johannesson H."/>
        </authorList>
    </citation>
    <scope>NUCLEOTIDE SEQUENCE</scope>
    <source>
        <strain evidence="7">SMH4131-1</strain>
    </source>
</reference>
<dbReference type="SMART" id="SM00066">
    <property type="entry name" value="GAL4"/>
    <property type="match status" value="1"/>
</dbReference>
<dbReference type="InterPro" id="IPR001138">
    <property type="entry name" value="Zn2Cys6_DnaBD"/>
</dbReference>
<dbReference type="Gene3D" id="4.10.240.10">
    <property type="entry name" value="Zn(2)-C6 fungal-type DNA-binding domain"/>
    <property type="match status" value="1"/>
</dbReference>
<evidence type="ECO:0000256" key="1">
    <source>
        <dbReference type="ARBA" id="ARBA00023015"/>
    </source>
</evidence>
<evidence type="ECO:0000256" key="3">
    <source>
        <dbReference type="ARBA" id="ARBA00023163"/>
    </source>
</evidence>
<dbReference type="AlphaFoldDB" id="A0AAE0I815"/>
<dbReference type="PRINTS" id="PR00755">
    <property type="entry name" value="AFLATOXINBRP"/>
</dbReference>
<keyword evidence="1" id="KW-0805">Transcription regulation</keyword>
<evidence type="ECO:0000256" key="4">
    <source>
        <dbReference type="ARBA" id="ARBA00023242"/>
    </source>
</evidence>
<reference evidence="7" key="1">
    <citation type="journal article" date="2023" name="Mol. Phylogenet. Evol.">
        <title>Genome-scale phylogeny and comparative genomics of the fungal order Sordariales.</title>
        <authorList>
            <person name="Hensen N."/>
            <person name="Bonometti L."/>
            <person name="Westerberg I."/>
            <person name="Brannstrom I.O."/>
            <person name="Guillou S."/>
            <person name="Cros-Aarteil S."/>
            <person name="Calhoun S."/>
            <person name="Haridas S."/>
            <person name="Kuo A."/>
            <person name="Mondo S."/>
            <person name="Pangilinan J."/>
            <person name="Riley R."/>
            <person name="LaButti K."/>
            <person name="Andreopoulos B."/>
            <person name="Lipzen A."/>
            <person name="Chen C."/>
            <person name="Yan M."/>
            <person name="Daum C."/>
            <person name="Ng V."/>
            <person name="Clum A."/>
            <person name="Steindorff A."/>
            <person name="Ohm R.A."/>
            <person name="Martin F."/>
            <person name="Silar P."/>
            <person name="Natvig D.O."/>
            <person name="Lalanne C."/>
            <person name="Gautier V."/>
            <person name="Ament-Velasquez S.L."/>
            <person name="Kruys A."/>
            <person name="Hutchinson M.I."/>
            <person name="Powell A.J."/>
            <person name="Barry K."/>
            <person name="Miller A.N."/>
            <person name="Grigoriev I.V."/>
            <person name="Debuchy R."/>
            <person name="Gladieux P."/>
            <person name="Hiltunen Thoren M."/>
            <person name="Johannesson H."/>
        </authorList>
    </citation>
    <scope>NUCLEOTIDE SEQUENCE</scope>
    <source>
        <strain evidence="7">SMH4131-1</strain>
    </source>
</reference>
<evidence type="ECO:0000313" key="7">
    <source>
        <dbReference type="EMBL" id="KAK3320227.1"/>
    </source>
</evidence>
<gene>
    <name evidence="7" type="ORF">B0T19DRAFT_283995</name>
</gene>
<dbReference type="GO" id="GO:0003677">
    <property type="term" value="F:DNA binding"/>
    <property type="evidence" value="ECO:0007669"/>
    <property type="project" value="UniProtKB-KW"/>
</dbReference>
<keyword evidence="8" id="KW-1185">Reference proteome</keyword>
<dbReference type="PROSITE" id="PS50048">
    <property type="entry name" value="ZN2_CY6_FUNGAL_2"/>
    <property type="match status" value="1"/>
</dbReference>
<dbReference type="SUPFAM" id="SSF57701">
    <property type="entry name" value="Zn2/Cys6 DNA-binding domain"/>
    <property type="match status" value="1"/>
</dbReference>
<organism evidence="7 8">
    <name type="scientific">Cercophora scortea</name>
    <dbReference type="NCBI Taxonomy" id="314031"/>
    <lineage>
        <taxon>Eukaryota</taxon>
        <taxon>Fungi</taxon>
        <taxon>Dikarya</taxon>
        <taxon>Ascomycota</taxon>
        <taxon>Pezizomycotina</taxon>
        <taxon>Sordariomycetes</taxon>
        <taxon>Sordariomycetidae</taxon>
        <taxon>Sordariales</taxon>
        <taxon>Lasiosphaeriaceae</taxon>
        <taxon>Cercophora</taxon>
    </lineage>
</organism>
<dbReference type="InterPro" id="IPR050675">
    <property type="entry name" value="OAF3"/>
</dbReference>
<sequence>MEPFSNAANQHIAPSLPSAGGRKSIRFRLSCDQCQDARTKCSRDKPRCARCAKRDSDCVYSPVRTMGRPRTVQSSMSVTPPRAASTSGSATSLSLGTRPRLNADDPATAGNLNAPQQIPLIGVNDTPMPDIPVNPLIHGSAQPDPEPVTCYIAILLQTTRLEQSLSLTTSHPLHIFLEAERDFQALKSRLLSCAGHPIHPGDVTHRRPCLVSNRPVLLTLALLAEHIVGTLEDVCRSFPTISLQEERYLFLDSLDQQLQSSPAHPVSSHNVRVGSYLLDPESKDRAARQILRLRTMRLLAALGEMGDVAVEREGAGRTAGGPLNLESDGSAMVLRGAVDRLLGSLIQRLLSL</sequence>
<keyword evidence="3" id="KW-0804">Transcription</keyword>
<keyword evidence="4" id="KW-0539">Nucleus</keyword>
<accession>A0AAE0I815</accession>
<dbReference type="Proteomes" id="UP001286456">
    <property type="component" value="Unassembled WGS sequence"/>
</dbReference>
<feature type="region of interest" description="Disordered" evidence="5">
    <location>
        <begin position="69"/>
        <end position="114"/>
    </location>
</feature>